<feature type="DNA-binding region" description="H-T-H motif" evidence="4">
    <location>
        <begin position="49"/>
        <end position="68"/>
    </location>
</feature>
<dbReference type="InterPro" id="IPR001647">
    <property type="entry name" value="HTH_TetR"/>
</dbReference>
<evidence type="ECO:0000256" key="4">
    <source>
        <dbReference type="PROSITE-ProRule" id="PRU00335"/>
    </source>
</evidence>
<feature type="compositionally biased region" description="Basic residues" evidence="5">
    <location>
        <begin position="1"/>
        <end position="15"/>
    </location>
</feature>
<dbReference type="Pfam" id="PF00440">
    <property type="entry name" value="TetR_N"/>
    <property type="match status" value="1"/>
</dbReference>
<dbReference type="InterPro" id="IPR011075">
    <property type="entry name" value="TetR_C"/>
</dbReference>
<dbReference type="InterPro" id="IPR036271">
    <property type="entry name" value="Tet_transcr_reg_TetR-rel_C_sf"/>
</dbReference>
<gene>
    <name evidence="7" type="ORF">E8M01_25845</name>
</gene>
<dbReference type="PANTHER" id="PTHR30055:SF234">
    <property type="entry name" value="HTH-TYPE TRANSCRIPTIONAL REGULATOR BETI"/>
    <property type="match status" value="1"/>
</dbReference>
<dbReference type="SUPFAM" id="SSF46689">
    <property type="entry name" value="Homeodomain-like"/>
    <property type="match status" value="1"/>
</dbReference>
<evidence type="ECO:0000256" key="2">
    <source>
        <dbReference type="ARBA" id="ARBA00023125"/>
    </source>
</evidence>
<evidence type="ECO:0000259" key="6">
    <source>
        <dbReference type="PROSITE" id="PS50977"/>
    </source>
</evidence>
<dbReference type="Gene3D" id="1.10.357.10">
    <property type="entry name" value="Tetracycline Repressor, domain 2"/>
    <property type="match status" value="1"/>
</dbReference>
<evidence type="ECO:0000256" key="3">
    <source>
        <dbReference type="ARBA" id="ARBA00023163"/>
    </source>
</evidence>
<evidence type="ECO:0000256" key="5">
    <source>
        <dbReference type="SAM" id="MobiDB-lite"/>
    </source>
</evidence>
<keyword evidence="2 4" id="KW-0238">DNA-binding</keyword>
<feature type="domain" description="HTH tetR-type" evidence="6">
    <location>
        <begin position="26"/>
        <end position="86"/>
    </location>
</feature>
<dbReference type="EMBL" id="CP039690">
    <property type="protein sequence ID" value="QCI67345.1"/>
    <property type="molecule type" value="Genomic_DNA"/>
</dbReference>
<protein>
    <submittedName>
        <fullName evidence="7">TetR/AcrR family transcriptional regulator</fullName>
    </submittedName>
</protein>
<dbReference type="GO" id="GO:0003700">
    <property type="term" value="F:DNA-binding transcription factor activity"/>
    <property type="evidence" value="ECO:0007669"/>
    <property type="project" value="TreeGrafter"/>
</dbReference>
<dbReference type="PRINTS" id="PR00455">
    <property type="entry name" value="HTHTETR"/>
</dbReference>
<dbReference type="OrthoDB" id="9796019at2"/>
<keyword evidence="8" id="KW-1185">Reference proteome</keyword>
<proteinExistence type="predicted"/>
<dbReference type="InterPro" id="IPR009057">
    <property type="entry name" value="Homeodomain-like_sf"/>
</dbReference>
<dbReference type="Proteomes" id="UP000298781">
    <property type="component" value="Chromosome"/>
</dbReference>
<dbReference type="GO" id="GO:0000976">
    <property type="term" value="F:transcription cis-regulatory region binding"/>
    <property type="evidence" value="ECO:0007669"/>
    <property type="project" value="TreeGrafter"/>
</dbReference>
<dbReference type="KEGG" id="pstg:E8M01_25845"/>
<name>A0A4D7B8U6_9HYPH</name>
<dbReference type="PANTHER" id="PTHR30055">
    <property type="entry name" value="HTH-TYPE TRANSCRIPTIONAL REGULATOR RUTR"/>
    <property type="match status" value="1"/>
</dbReference>
<accession>A0A4D7B8U6</accession>
<dbReference type="RefSeq" id="WP_136962776.1">
    <property type="nucleotide sequence ID" value="NZ_CP039690.1"/>
</dbReference>
<feature type="region of interest" description="Disordered" evidence="5">
    <location>
        <begin position="1"/>
        <end position="25"/>
    </location>
</feature>
<dbReference type="PROSITE" id="PS50977">
    <property type="entry name" value="HTH_TETR_2"/>
    <property type="match status" value="1"/>
</dbReference>
<dbReference type="Pfam" id="PF16859">
    <property type="entry name" value="TetR_C_11"/>
    <property type="match status" value="1"/>
</dbReference>
<evidence type="ECO:0000313" key="8">
    <source>
        <dbReference type="Proteomes" id="UP000298781"/>
    </source>
</evidence>
<evidence type="ECO:0000256" key="1">
    <source>
        <dbReference type="ARBA" id="ARBA00023015"/>
    </source>
</evidence>
<keyword evidence="1" id="KW-0805">Transcription regulation</keyword>
<dbReference type="AlphaFoldDB" id="A0A4D7B8U6"/>
<reference evidence="7 8" key="1">
    <citation type="submission" date="2019-04" db="EMBL/GenBank/DDBJ databases">
        <title>Phreatobacter aquaticus sp. nov.</title>
        <authorList>
            <person name="Choi A."/>
        </authorList>
    </citation>
    <scope>NUCLEOTIDE SEQUENCE [LARGE SCALE GENOMIC DNA]</scope>
    <source>
        <strain evidence="7 8">KCTC 52518</strain>
    </source>
</reference>
<dbReference type="InterPro" id="IPR050109">
    <property type="entry name" value="HTH-type_TetR-like_transc_reg"/>
</dbReference>
<organism evidence="7 8">
    <name type="scientific">Phreatobacter stygius</name>
    <dbReference type="NCBI Taxonomy" id="1940610"/>
    <lineage>
        <taxon>Bacteria</taxon>
        <taxon>Pseudomonadati</taxon>
        <taxon>Pseudomonadota</taxon>
        <taxon>Alphaproteobacteria</taxon>
        <taxon>Hyphomicrobiales</taxon>
        <taxon>Phreatobacteraceae</taxon>
        <taxon>Phreatobacter</taxon>
    </lineage>
</organism>
<dbReference type="Gene3D" id="1.10.10.60">
    <property type="entry name" value="Homeodomain-like"/>
    <property type="match status" value="1"/>
</dbReference>
<sequence>MAAARKPKPKSKPLARRASVGARRNPDSEAAVLAAARGLLAEKGYAGFSIDEVARRAGAGKPTIYRWWPTKADLFIAVYAEDKAASIAAPDTGSLARDLAEFTRALWGFWRETPSGRAFRALVAEAQASQAALDALRVKFLPERIDLLRHIFARAAARGEIDAADIETLLALYIGFNWFHLLTGRVEDEVEAIERMARIIVRGGGAGPTRAPEAAPQAKPRARTRQLALQLTLLPEE</sequence>
<dbReference type="SUPFAM" id="SSF48498">
    <property type="entry name" value="Tetracyclin repressor-like, C-terminal domain"/>
    <property type="match status" value="1"/>
</dbReference>
<keyword evidence="3" id="KW-0804">Transcription</keyword>
<evidence type="ECO:0000313" key="7">
    <source>
        <dbReference type="EMBL" id="QCI67345.1"/>
    </source>
</evidence>